<evidence type="ECO:0000313" key="1">
    <source>
        <dbReference type="EMBL" id="QDV17266.1"/>
    </source>
</evidence>
<dbReference type="Proteomes" id="UP000320839">
    <property type="component" value="Chromosome"/>
</dbReference>
<proteinExistence type="predicted"/>
<reference evidence="1 2" key="1">
    <citation type="submission" date="2019-02" db="EMBL/GenBank/DDBJ databases">
        <title>Deep-cultivation of Planctomycetes and their phenomic and genomic characterization uncovers novel biology.</title>
        <authorList>
            <person name="Wiegand S."/>
            <person name="Jogler M."/>
            <person name="Boedeker C."/>
            <person name="Pinto D."/>
            <person name="Vollmers J."/>
            <person name="Rivas-Marin E."/>
            <person name="Kohn T."/>
            <person name="Peeters S.H."/>
            <person name="Heuer A."/>
            <person name="Rast P."/>
            <person name="Oberbeckmann S."/>
            <person name="Bunk B."/>
            <person name="Jeske O."/>
            <person name="Meyerdierks A."/>
            <person name="Storesund J.E."/>
            <person name="Kallscheuer N."/>
            <person name="Luecker S."/>
            <person name="Lage O.M."/>
            <person name="Pohl T."/>
            <person name="Merkel B.J."/>
            <person name="Hornburger P."/>
            <person name="Mueller R.-W."/>
            <person name="Bruemmer F."/>
            <person name="Labrenz M."/>
            <person name="Spormann A.M."/>
            <person name="Op den Camp H."/>
            <person name="Overmann J."/>
            <person name="Amann R."/>
            <person name="Jetten M.S.M."/>
            <person name="Mascher T."/>
            <person name="Medema M.H."/>
            <person name="Devos D.P."/>
            <person name="Kaster A.-K."/>
            <person name="Ovreas L."/>
            <person name="Rohde M."/>
            <person name="Galperin M.Y."/>
            <person name="Jogler C."/>
        </authorList>
    </citation>
    <scope>NUCLEOTIDE SEQUENCE [LARGE SCALE GENOMIC DNA]</scope>
    <source>
        <strain evidence="1 2">Pan153</strain>
    </source>
</reference>
<sequence>MRCPDEIAQVLLRILSTALLRIRHLGGQGCAGECEIESDHVHNLPALIQDYSPERLEYYWTIERVHYLKLREGASLGEFPSLWEDLCVLMIEQGISTGDGT</sequence>
<organism evidence="1 2">
    <name type="scientific">Gimesia panareensis</name>
    <dbReference type="NCBI Taxonomy" id="2527978"/>
    <lineage>
        <taxon>Bacteria</taxon>
        <taxon>Pseudomonadati</taxon>
        <taxon>Planctomycetota</taxon>
        <taxon>Planctomycetia</taxon>
        <taxon>Planctomycetales</taxon>
        <taxon>Planctomycetaceae</taxon>
        <taxon>Gimesia</taxon>
    </lineage>
</organism>
<evidence type="ECO:0000313" key="2">
    <source>
        <dbReference type="Proteomes" id="UP000320839"/>
    </source>
</evidence>
<gene>
    <name evidence="1" type="ORF">Pan153_19010</name>
</gene>
<dbReference type="AlphaFoldDB" id="A0A518FLM3"/>
<protein>
    <submittedName>
        <fullName evidence="1">Uncharacterized protein</fullName>
    </submittedName>
</protein>
<accession>A0A518A427</accession>
<name>A0A518FLM3_9PLAN</name>
<accession>A0A518FLM3</accession>
<dbReference type="EMBL" id="CP036317">
    <property type="protein sequence ID" value="QDV17266.1"/>
    <property type="molecule type" value="Genomic_DNA"/>
</dbReference>